<organism evidence="2 3">
    <name type="scientific">Candidatus Marsarchaeota G2 archaeon ECH_B_2</name>
    <dbReference type="NCBI Taxonomy" id="1978160"/>
    <lineage>
        <taxon>Archaea</taxon>
        <taxon>Candidatus Marsarchaeota</taxon>
        <taxon>Candidatus Marsarchaeota group 2</taxon>
    </lineage>
</organism>
<feature type="transmembrane region" description="Helical" evidence="1">
    <location>
        <begin position="39"/>
        <end position="63"/>
    </location>
</feature>
<dbReference type="EMBL" id="NEXH01000016">
    <property type="protein sequence ID" value="PSN94894.1"/>
    <property type="molecule type" value="Genomic_DNA"/>
</dbReference>
<proteinExistence type="predicted"/>
<evidence type="ECO:0000256" key="1">
    <source>
        <dbReference type="SAM" id="Phobius"/>
    </source>
</evidence>
<comment type="caution">
    <text evidence="2">The sequence shown here is derived from an EMBL/GenBank/DDBJ whole genome shotgun (WGS) entry which is preliminary data.</text>
</comment>
<name>A0A2R6B8C1_9ARCH</name>
<reference evidence="2 3" key="1">
    <citation type="submission" date="2017-04" db="EMBL/GenBank/DDBJ databases">
        <title>Novel microbial lineages endemic to geothermal iron-oxide mats fill important gaps in the evolutionary history of Archaea.</title>
        <authorList>
            <person name="Jay Z.J."/>
            <person name="Beam J.P."/>
            <person name="Dlakic M."/>
            <person name="Rusch D.B."/>
            <person name="Kozubal M.A."/>
            <person name="Inskeep W.P."/>
        </authorList>
    </citation>
    <scope>NUCLEOTIDE SEQUENCE [LARGE SCALE GENOMIC DNA]</scope>
    <source>
        <strain evidence="2">ECH_B_2</strain>
    </source>
</reference>
<accession>A0A2R6B8C1</accession>
<dbReference type="AlphaFoldDB" id="A0A2R6B8C1"/>
<keyword evidence="1" id="KW-1133">Transmembrane helix</keyword>
<protein>
    <submittedName>
        <fullName evidence="2">Uncharacterized protein</fullName>
    </submittedName>
</protein>
<gene>
    <name evidence="2" type="ORF">B9Q06_07350</name>
</gene>
<sequence>MVIIPTSQGFGIFMPNSLRIFIELAKPTDRAKIARLNGINVRIAGVQGVMQIAIILIMAHLAVYPP</sequence>
<keyword evidence="1" id="KW-0472">Membrane</keyword>
<keyword evidence="1" id="KW-0812">Transmembrane</keyword>
<dbReference type="Proteomes" id="UP000241284">
    <property type="component" value="Unassembled WGS sequence"/>
</dbReference>
<evidence type="ECO:0000313" key="2">
    <source>
        <dbReference type="EMBL" id="PSN94894.1"/>
    </source>
</evidence>
<evidence type="ECO:0000313" key="3">
    <source>
        <dbReference type="Proteomes" id="UP000241284"/>
    </source>
</evidence>